<organism evidence="8 9">
    <name type="scientific">Verminephrobacter eiseniae (strain EF01-2)</name>
    <dbReference type="NCBI Taxonomy" id="391735"/>
    <lineage>
        <taxon>Bacteria</taxon>
        <taxon>Pseudomonadati</taxon>
        <taxon>Pseudomonadota</taxon>
        <taxon>Betaproteobacteria</taxon>
        <taxon>Burkholderiales</taxon>
        <taxon>Comamonadaceae</taxon>
        <taxon>Verminephrobacter</taxon>
    </lineage>
</organism>
<comment type="similarity">
    <text evidence="2">Belongs to the EamA transporter family.</text>
</comment>
<evidence type="ECO:0000259" key="7">
    <source>
        <dbReference type="Pfam" id="PF00892"/>
    </source>
</evidence>
<feature type="transmembrane region" description="Helical" evidence="6">
    <location>
        <begin position="219"/>
        <end position="240"/>
    </location>
</feature>
<feature type="domain" description="EamA" evidence="7">
    <location>
        <begin position="7"/>
        <end position="141"/>
    </location>
</feature>
<dbReference type="OrthoDB" id="4167046at2"/>
<evidence type="ECO:0000313" key="8">
    <source>
        <dbReference type="EMBL" id="ABM57610.1"/>
    </source>
</evidence>
<dbReference type="SUPFAM" id="SSF103481">
    <property type="entry name" value="Multidrug resistance efflux transporter EmrE"/>
    <property type="match status" value="2"/>
</dbReference>
<protein>
    <recommendedName>
        <fullName evidence="7">EamA domain-containing protein</fullName>
    </recommendedName>
</protein>
<feature type="transmembrane region" description="Helical" evidence="6">
    <location>
        <begin position="277"/>
        <end position="299"/>
    </location>
</feature>
<feature type="transmembrane region" description="Helical" evidence="6">
    <location>
        <begin position="158"/>
        <end position="178"/>
    </location>
</feature>
<dbReference type="EMBL" id="CP000542">
    <property type="protein sequence ID" value="ABM57610.1"/>
    <property type="molecule type" value="Genomic_DNA"/>
</dbReference>
<dbReference type="eggNOG" id="COG0697">
    <property type="taxonomic scope" value="Bacteria"/>
</dbReference>
<dbReference type="InterPro" id="IPR037185">
    <property type="entry name" value="EmrE-like"/>
</dbReference>
<feature type="transmembrane region" description="Helical" evidence="6">
    <location>
        <begin position="68"/>
        <end position="91"/>
    </location>
</feature>
<feature type="transmembrane region" description="Helical" evidence="6">
    <location>
        <begin position="39"/>
        <end position="56"/>
    </location>
</feature>
<sequence>MKTTPNTAVLLTLLATFFWGSNFQATRFALSGLPPWTASVERFLIAVAGIFLIMAIKEGVRRDILSRNLLAFILLGVIGVAGFNGALFVGLQSASPITASLIMATTPISANIIEAILGKRMPGMDRIIGMAISLVGVSLVITEGQILSGHLVFASGDLIILAGSICWAAYTVGTRAFVSGATPLETTGWTMLFGTIALVIVAFICENPIQAAIGGTGLSFAATLWMGTAGSVLAYLFWNVGIAVRGPGKTSIFFNFVPVFALLIQLTMGIVPHAVQIIGIVITILGVFVGQGRFSGLLFKRSAVSRK</sequence>
<dbReference type="Pfam" id="PF00892">
    <property type="entry name" value="EamA"/>
    <property type="match status" value="2"/>
</dbReference>
<reference evidence="9" key="1">
    <citation type="submission" date="2006-12" db="EMBL/GenBank/DDBJ databases">
        <title>Complete sequence of chromosome 1 of Verminephrobacter eiseniae EF01-2.</title>
        <authorList>
            <person name="Copeland A."/>
            <person name="Lucas S."/>
            <person name="Lapidus A."/>
            <person name="Barry K."/>
            <person name="Detter J.C."/>
            <person name="Glavina del Rio T."/>
            <person name="Dalin E."/>
            <person name="Tice H."/>
            <person name="Pitluck S."/>
            <person name="Chertkov O."/>
            <person name="Brettin T."/>
            <person name="Bruce D."/>
            <person name="Han C."/>
            <person name="Tapia R."/>
            <person name="Gilna P."/>
            <person name="Schmutz J."/>
            <person name="Larimer F."/>
            <person name="Land M."/>
            <person name="Hauser L."/>
            <person name="Kyrpides N."/>
            <person name="Kim E."/>
            <person name="Stahl D."/>
            <person name="Richardson P."/>
        </authorList>
    </citation>
    <scope>NUCLEOTIDE SEQUENCE [LARGE SCALE GENOMIC DNA]</scope>
    <source>
        <strain evidence="9">EF01-2</strain>
    </source>
</reference>
<dbReference type="PANTHER" id="PTHR32322:SF2">
    <property type="entry name" value="EAMA DOMAIN-CONTAINING PROTEIN"/>
    <property type="match status" value="1"/>
</dbReference>
<dbReference type="GeneID" id="76460460"/>
<keyword evidence="5 6" id="KW-0472">Membrane</keyword>
<dbReference type="InterPro" id="IPR000620">
    <property type="entry name" value="EamA_dom"/>
</dbReference>
<feature type="domain" description="EamA" evidence="7">
    <location>
        <begin position="155"/>
        <end position="289"/>
    </location>
</feature>
<evidence type="ECO:0000313" key="9">
    <source>
        <dbReference type="Proteomes" id="UP000000374"/>
    </source>
</evidence>
<feature type="transmembrane region" description="Helical" evidence="6">
    <location>
        <begin position="190"/>
        <end position="213"/>
    </location>
</feature>
<dbReference type="STRING" id="391735.Veis_1857"/>
<dbReference type="HOGENOM" id="CLU_033863_4_2_4"/>
<dbReference type="Proteomes" id="UP000000374">
    <property type="component" value="Chromosome"/>
</dbReference>
<dbReference type="AlphaFoldDB" id="A1WJ03"/>
<evidence type="ECO:0000256" key="3">
    <source>
        <dbReference type="ARBA" id="ARBA00022692"/>
    </source>
</evidence>
<evidence type="ECO:0000256" key="4">
    <source>
        <dbReference type="ARBA" id="ARBA00022989"/>
    </source>
</evidence>
<keyword evidence="3 6" id="KW-0812">Transmembrane</keyword>
<proteinExistence type="inferred from homology"/>
<dbReference type="RefSeq" id="WP_011809616.1">
    <property type="nucleotide sequence ID" value="NC_008786.1"/>
</dbReference>
<evidence type="ECO:0000256" key="5">
    <source>
        <dbReference type="ARBA" id="ARBA00023136"/>
    </source>
</evidence>
<evidence type="ECO:0000256" key="2">
    <source>
        <dbReference type="ARBA" id="ARBA00007362"/>
    </source>
</evidence>
<name>A1WJ03_VEREI</name>
<dbReference type="KEGG" id="vei:Veis_1857"/>
<dbReference type="PANTHER" id="PTHR32322">
    <property type="entry name" value="INNER MEMBRANE TRANSPORTER"/>
    <property type="match status" value="1"/>
</dbReference>
<evidence type="ECO:0000256" key="1">
    <source>
        <dbReference type="ARBA" id="ARBA00004141"/>
    </source>
</evidence>
<accession>A1WJ03</accession>
<feature type="transmembrane region" description="Helical" evidence="6">
    <location>
        <begin position="97"/>
        <end position="117"/>
    </location>
</feature>
<evidence type="ECO:0000256" key="6">
    <source>
        <dbReference type="SAM" id="Phobius"/>
    </source>
</evidence>
<keyword evidence="4 6" id="KW-1133">Transmembrane helix</keyword>
<feature type="transmembrane region" description="Helical" evidence="6">
    <location>
        <begin position="129"/>
        <end position="152"/>
    </location>
</feature>
<feature type="transmembrane region" description="Helical" evidence="6">
    <location>
        <begin position="252"/>
        <end position="271"/>
    </location>
</feature>
<dbReference type="InterPro" id="IPR050638">
    <property type="entry name" value="AA-Vitamin_Transporters"/>
</dbReference>
<keyword evidence="9" id="KW-1185">Reference proteome</keyword>
<gene>
    <name evidence="8" type="ordered locus">Veis_1857</name>
</gene>
<dbReference type="GO" id="GO:0016020">
    <property type="term" value="C:membrane"/>
    <property type="evidence" value="ECO:0007669"/>
    <property type="project" value="UniProtKB-SubCell"/>
</dbReference>
<comment type="subcellular location">
    <subcellularLocation>
        <location evidence="1">Membrane</location>
        <topology evidence="1">Multi-pass membrane protein</topology>
    </subcellularLocation>
</comment>